<dbReference type="PANTHER" id="PTHR43806:SF11">
    <property type="entry name" value="CEREVISIN-RELATED"/>
    <property type="match status" value="1"/>
</dbReference>
<dbReference type="PANTHER" id="PTHR43806">
    <property type="entry name" value="PEPTIDASE S8"/>
    <property type="match status" value="1"/>
</dbReference>
<dbReference type="Gene3D" id="3.40.50.200">
    <property type="entry name" value="Peptidase S8/S53 domain"/>
    <property type="match status" value="1"/>
</dbReference>
<sequence>MKNKIIGMVLAIVLISTAVTGCKQDNDTLSKAENNFEQKIQVYPEPLNYNRGKITDISEIFDEQRNRYDLRSYDAFDMDFTQIELRNFIFDSQTIWPEKLPVNFDVETIIKYGKQPGLGIDYLHKENITGKGVNVGIIDGRLLADHEEFKDNIAVYEEIFDMDSPAHYHGTPITSILCGKNVGVAPDANIYYIAYLEEDTDYEEGYVHLANAIERILEINKDLPEDDKIKVLSISSGWNPESKNAEAIYNAIEKAEAENIFVITARLFETHKLFFNGVNRDPMYDPEKIESYYLKYYVEGDGTAEDILLTPMDARWLASPTGKDEYVMYSNGAWSMVIPYISGLYTLACEVDPDMTPEKFWDMAISTGDSLDEDKRDDASKEKNMKIVNPVKLISEVKSKK</sequence>
<keyword evidence="8" id="KW-1185">Reference proteome</keyword>
<keyword evidence="4 5" id="KW-0720">Serine protease</keyword>
<dbReference type="RefSeq" id="WP_256312671.1">
    <property type="nucleotide sequence ID" value="NZ_JANGAC010000018.1"/>
</dbReference>
<dbReference type="PROSITE" id="PS51892">
    <property type="entry name" value="SUBTILASE"/>
    <property type="match status" value="1"/>
</dbReference>
<keyword evidence="2 5" id="KW-0645">Protease</keyword>
<dbReference type="PRINTS" id="PR00723">
    <property type="entry name" value="SUBTILISIN"/>
</dbReference>
<dbReference type="InterPro" id="IPR022398">
    <property type="entry name" value="Peptidase_S8_His-AS"/>
</dbReference>
<evidence type="ECO:0000256" key="2">
    <source>
        <dbReference type="ARBA" id="ARBA00022670"/>
    </source>
</evidence>
<dbReference type="EMBL" id="JANGAC010000018">
    <property type="protein sequence ID" value="MCQ4925079.1"/>
    <property type="molecule type" value="Genomic_DNA"/>
</dbReference>
<dbReference type="Pfam" id="PF00082">
    <property type="entry name" value="Peptidase_S8"/>
    <property type="match status" value="1"/>
</dbReference>
<dbReference type="InterPro" id="IPR000209">
    <property type="entry name" value="Peptidase_S8/S53_dom"/>
</dbReference>
<dbReference type="Proteomes" id="UP001524478">
    <property type="component" value="Unassembled WGS sequence"/>
</dbReference>
<dbReference type="SUPFAM" id="SSF52743">
    <property type="entry name" value="Subtilisin-like"/>
    <property type="match status" value="1"/>
</dbReference>
<evidence type="ECO:0000256" key="5">
    <source>
        <dbReference type="PROSITE-ProRule" id="PRU01240"/>
    </source>
</evidence>
<dbReference type="PROSITE" id="PS00137">
    <property type="entry name" value="SUBTILASE_HIS"/>
    <property type="match status" value="1"/>
</dbReference>
<gene>
    <name evidence="7" type="ORF">NE686_18400</name>
</gene>
<feature type="active site" description="Charge relay system" evidence="5">
    <location>
        <position position="335"/>
    </location>
</feature>
<feature type="domain" description="Peptidase S8/S53" evidence="6">
    <location>
        <begin position="130"/>
        <end position="265"/>
    </location>
</feature>
<name>A0ABT1SF92_9FIRM</name>
<evidence type="ECO:0000256" key="3">
    <source>
        <dbReference type="ARBA" id="ARBA00022801"/>
    </source>
</evidence>
<evidence type="ECO:0000256" key="4">
    <source>
        <dbReference type="ARBA" id="ARBA00022825"/>
    </source>
</evidence>
<feature type="active site" description="Charge relay system" evidence="5">
    <location>
        <position position="169"/>
    </location>
</feature>
<dbReference type="InterPro" id="IPR050131">
    <property type="entry name" value="Peptidase_S8_subtilisin-like"/>
</dbReference>
<organism evidence="7 8">
    <name type="scientific">Tissierella carlieri</name>
    <dbReference type="NCBI Taxonomy" id="689904"/>
    <lineage>
        <taxon>Bacteria</taxon>
        <taxon>Bacillati</taxon>
        <taxon>Bacillota</taxon>
        <taxon>Tissierellia</taxon>
        <taxon>Tissierellales</taxon>
        <taxon>Tissierellaceae</taxon>
        <taxon>Tissierella</taxon>
    </lineage>
</organism>
<dbReference type="InterPro" id="IPR015500">
    <property type="entry name" value="Peptidase_S8_subtilisin-rel"/>
</dbReference>
<reference evidence="7 8" key="1">
    <citation type="submission" date="2022-06" db="EMBL/GenBank/DDBJ databases">
        <title>Isolation of gut microbiota from human fecal samples.</title>
        <authorList>
            <person name="Pamer E.G."/>
            <person name="Barat B."/>
            <person name="Waligurski E."/>
            <person name="Medina S."/>
            <person name="Paddock L."/>
            <person name="Mostad J."/>
        </authorList>
    </citation>
    <scope>NUCLEOTIDE SEQUENCE [LARGE SCALE GENOMIC DNA]</scope>
    <source>
        <strain evidence="7 8">DFI.7.95</strain>
    </source>
</reference>
<feature type="active site" description="Charge relay system" evidence="5">
    <location>
        <position position="139"/>
    </location>
</feature>
<accession>A0ABT1SF92</accession>
<comment type="similarity">
    <text evidence="1 5">Belongs to the peptidase S8 family.</text>
</comment>
<dbReference type="PROSITE" id="PS51257">
    <property type="entry name" value="PROKAR_LIPOPROTEIN"/>
    <property type="match status" value="1"/>
</dbReference>
<keyword evidence="3 5" id="KW-0378">Hydrolase</keyword>
<comment type="caution">
    <text evidence="7">The sequence shown here is derived from an EMBL/GenBank/DDBJ whole genome shotgun (WGS) entry which is preliminary data.</text>
</comment>
<protein>
    <submittedName>
        <fullName evidence="7">S8 family serine peptidase</fullName>
    </submittedName>
</protein>
<evidence type="ECO:0000313" key="7">
    <source>
        <dbReference type="EMBL" id="MCQ4925079.1"/>
    </source>
</evidence>
<evidence type="ECO:0000256" key="1">
    <source>
        <dbReference type="ARBA" id="ARBA00011073"/>
    </source>
</evidence>
<dbReference type="InterPro" id="IPR036852">
    <property type="entry name" value="Peptidase_S8/S53_dom_sf"/>
</dbReference>
<evidence type="ECO:0000259" key="6">
    <source>
        <dbReference type="Pfam" id="PF00082"/>
    </source>
</evidence>
<proteinExistence type="inferred from homology"/>
<evidence type="ECO:0000313" key="8">
    <source>
        <dbReference type="Proteomes" id="UP001524478"/>
    </source>
</evidence>